<feature type="compositionally biased region" description="Basic and acidic residues" evidence="3">
    <location>
        <begin position="298"/>
        <end position="339"/>
    </location>
</feature>
<feature type="compositionally biased region" description="Basic and acidic residues" evidence="3">
    <location>
        <begin position="194"/>
        <end position="215"/>
    </location>
</feature>
<feature type="compositionally biased region" description="Low complexity" evidence="3">
    <location>
        <begin position="644"/>
        <end position="659"/>
    </location>
</feature>
<dbReference type="Proteomes" id="UP000269276">
    <property type="component" value="Unassembled WGS sequence"/>
</dbReference>
<evidence type="ECO:0000256" key="1">
    <source>
        <dbReference type="ARBA" id="ARBA00023054"/>
    </source>
</evidence>
<feature type="compositionally biased region" description="Polar residues" evidence="3">
    <location>
        <begin position="792"/>
        <end position="802"/>
    </location>
</feature>
<feature type="compositionally biased region" description="Basic and acidic residues" evidence="3">
    <location>
        <begin position="931"/>
        <end position="942"/>
    </location>
</feature>
<feature type="coiled-coil region" evidence="2">
    <location>
        <begin position="1684"/>
        <end position="1729"/>
    </location>
</feature>
<feature type="compositionally biased region" description="Acidic residues" evidence="3">
    <location>
        <begin position="1291"/>
        <end position="1300"/>
    </location>
</feature>
<evidence type="ECO:0000313" key="4">
    <source>
        <dbReference type="EMBL" id="RMY76421.1"/>
    </source>
</evidence>
<feature type="compositionally biased region" description="Acidic residues" evidence="3">
    <location>
        <begin position="1072"/>
        <end position="1085"/>
    </location>
</feature>
<feature type="region of interest" description="Disordered" evidence="3">
    <location>
        <begin position="168"/>
        <end position="365"/>
    </location>
</feature>
<reference evidence="4 5" key="1">
    <citation type="journal article" date="2018" name="BMC Genomics">
        <title>Genomic evidence for intraspecific hybridization in a clonal and extremely halotolerant yeast.</title>
        <authorList>
            <person name="Gostincar C."/>
            <person name="Stajich J.E."/>
            <person name="Zupancic J."/>
            <person name="Zalar P."/>
            <person name="Gunde-Cimerman N."/>
        </authorList>
    </citation>
    <scope>NUCLEOTIDE SEQUENCE [LARGE SCALE GENOMIC DNA]</scope>
    <source>
        <strain evidence="4 5">EXF-2682</strain>
    </source>
</reference>
<feature type="compositionally biased region" description="Acidic residues" evidence="3">
    <location>
        <begin position="676"/>
        <end position="692"/>
    </location>
</feature>
<dbReference type="VEuPathDB" id="FungiDB:BTJ68_02689"/>
<feature type="compositionally biased region" description="Basic and acidic residues" evidence="3">
    <location>
        <begin position="869"/>
        <end position="880"/>
    </location>
</feature>
<dbReference type="GO" id="GO:0005856">
    <property type="term" value="C:cytoskeleton"/>
    <property type="evidence" value="ECO:0007669"/>
    <property type="project" value="TreeGrafter"/>
</dbReference>
<feature type="region of interest" description="Disordered" evidence="3">
    <location>
        <begin position="606"/>
        <end position="1231"/>
    </location>
</feature>
<gene>
    <name evidence="4" type="ORF">D0863_01964</name>
</gene>
<feature type="region of interest" description="Disordered" evidence="3">
    <location>
        <begin position="1969"/>
        <end position="2114"/>
    </location>
</feature>
<dbReference type="Gene3D" id="1.10.287.1490">
    <property type="match status" value="1"/>
</dbReference>
<comment type="caution">
    <text evidence="4">The sequence shown here is derived from an EMBL/GenBank/DDBJ whole genome shotgun (WGS) entry which is preliminary data.</text>
</comment>
<name>A0A3M7EIM4_HORWE</name>
<protein>
    <recommendedName>
        <fullName evidence="6">Myosin class II heavy chain</fullName>
    </recommendedName>
</protein>
<feature type="compositionally biased region" description="Acidic residues" evidence="3">
    <location>
        <begin position="2081"/>
        <end position="2091"/>
    </location>
</feature>
<evidence type="ECO:0000256" key="2">
    <source>
        <dbReference type="SAM" id="Coils"/>
    </source>
</evidence>
<evidence type="ECO:0000256" key="3">
    <source>
        <dbReference type="SAM" id="MobiDB-lite"/>
    </source>
</evidence>
<feature type="compositionally biased region" description="Basic and acidic residues" evidence="3">
    <location>
        <begin position="230"/>
        <end position="247"/>
    </location>
</feature>
<proteinExistence type="predicted"/>
<feature type="compositionally biased region" description="Acidic residues" evidence="3">
    <location>
        <begin position="2102"/>
        <end position="2114"/>
    </location>
</feature>
<dbReference type="EMBL" id="QWIP01000039">
    <property type="protein sequence ID" value="RMY76421.1"/>
    <property type="molecule type" value="Genomic_DNA"/>
</dbReference>
<sequence length="2114" mass="235266">MSLQHIAPCTSFPRIGRHLTRAPVHGENGENVPHITDRSAEAGTSSSLSSRSNDFSVASPPSVLESRGRGLERDELLGSNISRLQPPRTPVSTRSRARDTSSDYYTAIWGSPYERSVSPSTTVRTALSEQVPSEYQLESSPVPTFGLEHLVPSRLGDLSLLRPELSVPSQSYAEEEEDNSHTPRSRTKRWVHLPQRDPSETPHWRSGESQSHSEIEDTDQSRATSPVPEKTPRESAGRGHKKREENRTLNQQTFLEILKDDRVGEMTSLYASRWADTPPPEEEEVAKLPMGNTAADKPLPELPKEEQTAEKREDPGSLKGEETLEKRTDGVPQVREPHQSEPPSNANPTPRVADSTRLEPPRLKKRLSWRGKTCIVQIPSLDFHALGLPVPMNRDEVQQRIKSFEDAGYNTQGFDLSSDHPSEDLGHARPIYPDETETQAFANQNPPKVLLPDLNRWKKMQDDLIEAKLAALGVASVPDEPPEPASEDVLGPPSGGQYPSLPFSPPLTTGSAGSLGRPGPVRGHSQTMSVASPLSPGIGPLGHMHRHSTFAGPFGFPQLQTHQLPQQNHPPLVPNMQTFSPQLAMGSPGVSRGSSPAQFPALRQDLAGLSGSGSPLGQQMVPQTPQDYSRGMVADQRRRQHGYSQSMQPSSISLPPQSSFVPQLPSLQQTPVLPELPEEDDEEELQEEEEEERVSTPDLKAYVPPHKRAEFNSDIAVPSPTRGHRHNPSEGLEREVLEAEQRRESIWRGAREETEQLPRSETPADKEPPSEDPPTQEEAHAFRKSGSRFNPAASSFSFNPGATFTPGKTAFTFDSTPAKPFSFQGNGHTRQASSGSFNVSAPSFTPKTQPALPKTDFNFSAQGPTFQPAERDLDTERSQDDTPAVADQPPSIFGKVDLPDIVKPARRSKAIAIVKPESANAEGSDEEQEDSEGRIAANDDRHKRQRKRGDSGDQVPQFAEPTPLPPLPSFSKGPSPFRHQGPTESTVDQFEAEMHRAFDAVAGRSSEESEPVFEKAEPSHAQKPSHGHSHKSSNSLSALARPFKPNAADSVPKSPSKEADSPTKQGRFDSISELEDGEIREDEEASTLPSRQSPRRDEQPTSHSQASGRIGEVAHAEPSFDEIDAVMRQLNEADGGNEQDQTTERAMSPTPRSEEQAMPGVEYIQGWPRDHTSNSGPMRPRVPADSAFSAHERTETVDPAANNWPQINRLNKAEDAPASDWSDMLSSPDQNKLQARSGFFDNHIEDVLGRVVDRRLRPFEDALRTMQTAAKKKGKVEDPPSVQRASSTAESDADDEDDLSDAPRQRPMSRGRDKRVDDIKAAVLEALREQSPRRPKSSHDIADLHSALADMKVSFARAASASLELEDVRVVVEEVMSRHNQALVSTKGEEQKFTHQREMSELEGRLNETLAGALEEANHRRSVEEREAESRRMLRLAEEELQLLRDSNRDDDGRFSAMEEERRELLERAERAEEANQDAEERIRGFEAENEAMQGTLEEYRMSSTKWRQDIDEAQREREELEKTISELERQLEDGQDSSASMRRRLEKLHHDMATAAGQLTSEKASWKSREEDYRLRCEALEAENAHRARKDHELQEELRIARASMSESSDARMALDQARASNLSLDELVGKLQAELAEQQALTARYERDFHDSREAGRAEISRIRMSLETEVEAANYQVNVVRAELEGELFKVRTELENAKMEAENARERHERLLEEEDSARREALRKVNHANSVALDEARSKHESGVQDLMAQHARAMQHAIEDKQRSEYILNERLSLSEAKLEHANDRILHLEERLEIAKSAAQAAVMNVQSRGAPAPVQKSNGTPEKVSPQALRESILVLQEQLQERESHIDRLQNKVDNEGPTKLKERDSEIAWLRELLSVRNEDLTELVNTLARPTFDRDAVRDIAIRIRANLQMEQQEKERFGHDGQSLGNQALASLSSFATPKAASLTTAFNKWRTNMESSALKNAPRSAPAARSGTPSKTRPSALPSGYVAGLMTPPASNMRNTPSPDAMTSLPPPRMQPRSPSNELPRPSSRRAESPNKQDQTHTEQPTTPLFGEHNYDRDATDNGPEMQTYEDDDLDIADDAAPAFRSLEEELDTQDETEETS</sequence>
<evidence type="ECO:0000313" key="5">
    <source>
        <dbReference type="Proteomes" id="UP000269276"/>
    </source>
</evidence>
<feature type="region of interest" description="Disordered" evidence="3">
    <location>
        <begin position="23"/>
        <end position="100"/>
    </location>
</feature>
<feature type="compositionally biased region" description="Basic and acidic residues" evidence="3">
    <location>
        <begin position="727"/>
        <end position="769"/>
    </location>
</feature>
<keyword evidence="1 2" id="KW-0175">Coiled coil</keyword>
<feature type="coiled-coil region" evidence="2">
    <location>
        <begin position="1420"/>
        <end position="1584"/>
    </location>
</feature>
<feature type="compositionally biased region" description="Basic and acidic residues" evidence="3">
    <location>
        <begin position="66"/>
        <end position="76"/>
    </location>
</feature>
<dbReference type="OrthoDB" id="1293114at2759"/>
<dbReference type="PANTHER" id="PTHR32083">
    <property type="entry name" value="CILIA AND FLAGELLA-ASSOCIATED PROTEIN 58-RELATED"/>
    <property type="match status" value="1"/>
</dbReference>
<feature type="compositionally biased region" description="Polar residues" evidence="3">
    <location>
        <begin position="823"/>
        <end position="848"/>
    </location>
</feature>
<feature type="compositionally biased region" description="Low complexity" evidence="3">
    <location>
        <begin position="606"/>
        <end position="617"/>
    </location>
</feature>
<feature type="region of interest" description="Disordered" evidence="3">
    <location>
        <begin position="476"/>
        <end position="537"/>
    </location>
</feature>
<feature type="compositionally biased region" description="Basic and acidic residues" evidence="3">
    <location>
        <begin position="2042"/>
        <end position="2054"/>
    </location>
</feature>
<evidence type="ECO:0008006" key="6">
    <source>
        <dbReference type="Google" id="ProtNLM"/>
    </source>
</evidence>
<accession>A0A3M7EIM4</accession>
<feature type="compositionally biased region" description="Polar residues" evidence="3">
    <location>
        <begin position="2006"/>
        <end position="2015"/>
    </location>
</feature>
<feature type="compositionally biased region" description="Low complexity" evidence="3">
    <location>
        <begin position="41"/>
        <end position="56"/>
    </location>
</feature>
<dbReference type="PANTHER" id="PTHR32083:SF0">
    <property type="entry name" value="CILIA AND FLAGELLA-ASSOCIATED PROTEIN 58"/>
    <property type="match status" value="1"/>
</dbReference>
<feature type="region of interest" description="Disordered" evidence="3">
    <location>
        <begin position="1268"/>
        <end position="1317"/>
    </location>
</feature>
<organism evidence="4 5">
    <name type="scientific">Hortaea werneckii</name>
    <name type="common">Black yeast</name>
    <name type="synonym">Cladosporium werneckii</name>
    <dbReference type="NCBI Taxonomy" id="91943"/>
    <lineage>
        <taxon>Eukaryota</taxon>
        <taxon>Fungi</taxon>
        <taxon>Dikarya</taxon>
        <taxon>Ascomycota</taxon>
        <taxon>Pezizomycotina</taxon>
        <taxon>Dothideomycetes</taxon>
        <taxon>Dothideomycetidae</taxon>
        <taxon>Mycosphaerellales</taxon>
        <taxon>Teratosphaeriaceae</taxon>
        <taxon>Hortaea</taxon>
    </lineage>
</organism>
<feature type="coiled-coil region" evidence="2">
    <location>
        <begin position="1778"/>
        <end position="1805"/>
    </location>
</feature>